<sequence>HILALHKVLVPEGQTESNDATVALHDITFDDSIVQVQYFYDHILCLRKWLESLYDNFYKVRFGQDSFTNFEIEINEGKAALVICKDEKENANKAKETHNNFIWGPGSDDDDDDDDDNDFVSDSVVDMYTWDNVQVGDEFAHICQEGQSAMSNATQYIVLGEYVELTNEEKEHTQRTNEKESNNKASNGWNIIDLLKADDEVEKNQLCEVFSKGCLLWKEKIVIYLFYFFFFQLKRNKIKHAKRQLDLFIAMLNKAHKSIRELTITHAFDQMTIFPVLPNLIHLHLKDISISSCFESIDMKELMPQLKTLNVKNLSMTSCMYCNWKQRIEEAETCNSNDNDSLMTSVPPLSPRLQQNQNCSGIKFLNHLLLSCPNLLALYYYGTDENSDILEIPSTLEWLLIYSMPWWGGPLPIQLDLSRCKRINGLSWTPSFVKWPTETMLKIGWLKIERQEDIKYWDDLLSLPTKPCDVKLCALRSTMNIYDLTSDNSIFPHQSRFTSKQTIAKKPGINYRDAERFLQYNTIDAVDFNNTKKLGKKLIEYEDEPYFEKGNVIIERPILFFQNIVKAMGTDNNKVDEYQRWFDIGEASWIFNLLCPKVCKA</sequence>
<name>X6M6J6_RETFI</name>
<evidence type="ECO:0000313" key="2">
    <source>
        <dbReference type="EMBL" id="ETO08650.1"/>
    </source>
</evidence>
<feature type="compositionally biased region" description="Acidic residues" evidence="1">
    <location>
        <begin position="107"/>
        <end position="117"/>
    </location>
</feature>
<reference evidence="2 3" key="1">
    <citation type="journal article" date="2013" name="Curr. Biol.">
        <title>The Genome of the Foraminiferan Reticulomyxa filosa.</title>
        <authorList>
            <person name="Glockner G."/>
            <person name="Hulsmann N."/>
            <person name="Schleicher M."/>
            <person name="Noegel A.A."/>
            <person name="Eichinger L."/>
            <person name="Gallinger C."/>
            <person name="Pawlowski J."/>
            <person name="Sierra R."/>
            <person name="Euteneuer U."/>
            <person name="Pillet L."/>
            <person name="Moustafa A."/>
            <person name="Platzer M."/>
            <person name="Groth M."/>
            <person name="Szafranski K."/>
            <person name="Schliwa M."/>
        </authorList>
    </citation>
    <scope>NUCLEOTIDE SEQUENCE [LARGE SCALE GENOMIC DNA]</scope>
</reference>
<gene>
    <name evidence="2" type="ORF">RFI_28737</name>
</gene>
<keyword evidence="3" id="KW-1185">Reference proteome</keyword>
<dbReference type="Proteomes" id="UP000023152">
    <property type="component" value="Unassembled WGS sequence"/>
</dbReference>
<feature type="region of interest" description="Disordered" evidence="1">
    <location>
        <begin position="96"/>
        <end position="117"/>
    </location>
</feature>
<dbReference type="EMBL" id="ASPP01024834">
    <property type="protein sequence ID" value="ETO08650.1"/>
    <property type="molecule type" value="Genomic_DNA"/>
</dbReference>
<organism evidence="2 3">
    <name type="scientific">Reticulomyxa filosa</name>
    <dbReference type="NCBI Taxonomy" id="46433"/>
    <lineage>
        <taxon>Eukaryota</taxon>
        <taxon>Sar</taxon>
        <taxon>Rhizaria</taxon>
        <taxon>Retaria</taxon>
        <taxon>Foraminifera</taxon>
        <taxon>Monothalamids</taxon>
        <taxon>Reticulomyxidae</taxon>
        <taxon>Reticulomyxa</taxon>
    </lineage>
</organism>
<protein>
    <submittedName>
        <fullName evidence="2">Uncharacterized protein</fullName>
    </submittedName>
</protein>
<accession>X6M6J6</accession>
<dbReference type="AlphaFoldDB" id="X6M6J6"/>
<evidence type="ECO:0000256" key="1">
    <source>
        <dbReference type="SAM" id="MobiDB-lite"/>
    </source>
</evidence>
<feature type="non-terminal residue" evidence="2">
    <location>
        <position position="1"/>
    </location>
</feature>
<comment type="caution">
    <text evidence="2">The sequence shown here is derived from an EMBL/GenBank/DDBJ whole genome shotgun (WGS) entry which is preliminary data.</text>
</comment>
<proteinExistence type="predicted"/>
<evidence type="ECO:0000313" key="3">
    <source>
        <dbReference type="Proteomes" id="UP000023152"/>
    </source>
</evidence>